<dbReference type="EMBL" id="CP014674">
    <property type="protein sequence ID" value="AOX17567.1"/>
    <property type="molecule type" value="Genomic_DNA"/>
</dbReference>
<dbReference type="InterPro" id="IPR019291">
    <property type="entry name" value="Host_attachment_protein"/>
</dbReference>
<organism evidence="1 2">
    <name type="scientific">Kozakia baliensis</name>
    <dbReference type="NCBI Taxonomy" id="153496"/>
    <lineage>
        <taxon>Bacteria</taxon>
        <taxon>Pseudomonadati</taxon>
        <taxon>Pseudomonadota</taxon>
        <taxon>Alphaproteobacteria</taxon>
        <taxon>Acetobacterales</taxon>
        <taxon>Acetobacteraceae</taxon>
        <taxon>Kozakia</taxon>
    </lineage>
</organism>
<evidence type="ECO:0000313" key="2">
    <source>
        <dbReference type="Proteomes" id="UP000179145"/>
    </source>
</evidence>
<keyword evidence="2" id="KW-1185">Reference proteome</keyword>
<accession>A0A1D8UVN5</accession>
<sequence>MPAQDPVLYAVCDGEKARFLRFDGQQMRTFQRFGAHDSETDAIGEVGSIKQPRTDPHVQVKERFAREIAGEIENALKDNAALEGFVLTAPPHVLHDIREQFSKATLKKLIKTETKDLTNIPDQDLLPHFDRPATGWPQLTP</sequence>
<name>A0A1D8UVN5_9PROT</name>
<dbReference type="Proteomes" id="UP000179145">
    <property type="component" value="Chromosome"/>
</dbReference>
<dbReference type="eggNOG" id="COG5622">
    <property type="taxonomic scope" value="Bacteria"/>
</dbReference>
<dbReference type="Pfam" id="PF10116">
    <property type="entry name" value="Host_attach"/>
    <property type="match status" value="1"/>
</dbReference>
<dbReference type="AlphaFoldDB" id="A0A1D8UVN5"/>
<proteinExistence type="predicted"/>
<evidence type="ECO:0000313" key="1">
    <source>
        <dbReference type="EMBL" id="AOX17567.1"/>
    </source>
</evidence>
<reference evidence="1 2" key="1">
    <citation type="journal article" date="2016" name="Microb. Cell Fact.">
        <title>Dissection of exopolysaccharide biosynthesis in Kozakia baliensis.</title>
        <authorList>
            <person name="Brandt J.U."/>
            <person name="Jakob F."/>
            <person name="Behr J."/>
            <person name="Geissler A.J."/>
            <person name="Vogel R.F."/>
        </authorList>
    </citation>
    <scope>NUCLEOTIDE SEQUENCE [LARGE SCALE GENOMIC DNA]</scope>
    <source>
        <strain evidence="1 2">DSM 14400</strain>
    </source>
</reference>
<dbReference type="OrthoDB" id="9812459at2"/>
<dbReference type="KEGG" id="kba:A0U89_10900"/>
<gene>
    <name evidence="1" type="ORF">A0U89_10900</name>
</gene>
<protein>
    <submittedName>
        <fullName evidence="1">Attachment protein</fullName>
    </submittedName>
</protein>
<dbReference type="STRING" id="153496.A0U89_10900"/>
<dbReference type="RefSeq" id="WP_070403143.1">
    <property type="nucleotide sequence ID" value="NZ_BJVW01000001.1"/>
</dbReference>